<dbReference type="InterPro" id="IPR036390">
    <property type="entry name" value="WH_DNA-bd_sf"/>
</dbReference>
<dbReference type="AlphaFoldDB" id="A0A2T2XIT8"/>
<dbReference type="InterPro" id="IPR050707">
    <property type="entry name" value="HTH_MetabolicPath_Reg"/>
</dbReference>
<dbReference type="SMART" id="SM00346">
    <property type="entry name" value="HTH_ICLR"/>
    <property type="match status" value="1"/>
</dbReference>
<dbReference type="SUPFAM" id="SSF46785">
    <property type="entry name" value="Winged helix' DNA-binding domain"/>
    <property type="match status" value="1"/>
</dbReference>
<gene>
    <name evidence="6" type="ORF">C7B46_05715</name>
</gene>
<dbReference type="EMBL" id="PXYW01000009">
    <property type="protein sequence ID" value="PSR34412.1"/>
    <property type="molecule type" value="Genomic_DNA"/>
</dbReference>
<evidence type="ECO:0000313" key="7">
    <source>
        <dbReference type="Proteomes" id="UP000242972"/>
    </source>
</evidence>
<evidence type="ECO:0000256" key="3">
    <source>
        <dbReference type="ARBA" id="ARBA00023163"/>
    </source>
</evidence>
<feature type="domain" description="IclR-ED" evidence="5">
    <location>
        <begin position="70"/>
        <end position="253"/>
    </location>
</feature>
<evidence type="ECO:0000259" key="4">
    <source>
        <dbReference type="PROSITE" id="PS51077"/>
    </source>
</evidence>
<dbReference type="SUPFAM" id="SSF55781">
    <property type="entry name" value="GAF domain-like"/>
    <property type="match status" value="1"/>
</dbReference>
<keyword evidence="1" id="KW-0805">Transcription regulation</keyword>
<evidence type="ECO:0000313" key="6">
    <source>
        <dbReference type="EMBL" id="PSR34412.1"/>
    </source>
</evidence>
<sequence>MGESSTIQSLSRGLQLLDIIAQQPHGVTVKWLSVAADIPLSTCYHLVKTLIDEGYVEKDRSTQFYKLSYKIAYLHNQLRLDGTIPDLIARLSQEVVDRLRETTYIAKWEHDEVIIQHISEGNQAVKVRALYVGYREHAFMHALGKAILAHIPTHTLQHYGRMHPPESRTPHSLKTFADITAELRVTRNRGYSLDEEEWEQGVCCIGAPIFQYDGRIWGSVAISMPRNRYDASDLATVRYVQHQAQAMSAHLGYPNSTGGRRLESQ</sequence>
<name>A0A2T2XIT8_9FIRM</name>
<dbReference type="PROSITE" id="PS51078">
    <property type="entry name" value="ICLR_ED"/>
    <property type="match status" value="1"/>
</dbReference>
<dbReference type="Pfam" id="PF09339">
    <property type="entry name" value="HTH_IclR"/>
    <property type="match status" value="1"/>
</dbReference>
<dbReference type="InterPro" id="IPR029016">
    <property type="entry name" value="GAF-like_dom_sf"/>
</dbReference>
<dbReference type="PANTHER" id="PTHR30136">
    <property type="entry name" value="HELIX-TURN-HELIX TRANSCRIPTIONAL REGULATOR, ICLR FAMILY"/>
    <property type="match status" value="1"/>
</dbReference>
<keyword evidence="3" id="KW-0804">Transcription</keyword>
<dbReference type="InterPro" id="IPR005471">
    <property type="entry name" value="Tscrpt_reg_IclR_N"/>
</dbReference>
<dbReference type="Gene3D" id="1.10.10.10">
    <property type="entry name" value="Winged helix-like DNA-binding domain superfamily/Winged helix DNA-binding domain"/>
    <property type="match status" value="1"/>
</dbReference>
<dbReference type="GO" id="GO:0003700">
    <property type="term" value="F:DNA-binding transcription factor activity"/>
    <property type="evidence" value="ECO:0007669"/>
    <property type="project" value="TreeGrafter"/>
</dbReference>
<proteinExistence type="predicted"/>
<reference evidence="6 7" key="1">
    <citation type="journal article" date="2014" name="BMC Genomics">
        <title>Comparison of environmental and isolate Sulfobacillus genomes reveals diverse carbon, sulfur, nitrogen, and hydrogen metabolisms.</title>
        <authorList>
            <person name="Justice N.B."/>
            <person name="Norman A."/>
            <person name="Brown C.T."/>
            <person name="Singh A."/>
            <person name="Thomas B.C."/>
            <person name="Banfield J.F."/>
        </authorList>
    </citation>
    <scope>NUCLEOTIDE SEQUENCE [LARGE SCALE GENOMIC DNA]</scope>
    <source>
        <strain evidence="6">AMDSBA4</strain>
    </source>
</reference>
<dbReference type="GO" id="GO:0045892">
    <property type="term" value="P:negative regulation of DNA-templated transcription"/>
    <property type="evidence" value="ECO:0007669"/>
    <property type="project" value="TreeGrafter"/>
</dbReference>
<dbReference type="Pfam" id="PF01614">
    <property type="entry name" value="IclR_C"/>
    <property type="match status" value="1"/>
</dbReference>
<keyword evidence="2" id="KW-0238">DNA-binding</keyword>
<dbReference type="PANTHER" id="PTHR30136:SF24">
    <property type="entry name" value="HTH-TYPE TRANSCRIPTIONAL REPRESSOR ALLR"/>
    <property type="match status" value="1"/>
</dbReference>
<comment type="caution">
    <text evidence="6">The sequence shown here is derived from an EMBL/GenBank/DDBJ whole genome shotgun (WGS) entry which is preliminary data.</text>
</comment>
<dbReference type="GO" id="GO:0003677">
    <property type="term" value="F:DNA binding"/>
    <property type="evidence" value="ECO:0007669"/>
    <property type="project" value="UniProtKB-KW"/>
</dbReference>
<accession>A0A2T2XIT8</accession>
<dbReference type="Gene3D" id="3.30.450.40">
    <property type="match status" value="1"/>
</dbReference>
<dbReference type="PROSITE" id="PS51077">
    <property type="entry name" value="HTH_ICLR"/>
    <property type="match status" value="1"/>
</dbReference>
<organism evidence="6 7">
    <name type="scientific">Sulfobacillus benefaciens</name>
    <dbReference type="NCBI Taxonomy" id="453960"/>
    <lineage>
        <taxon>Bacteria</taxon>
        <taxon>Bacillati</taxon>
        <taxon>Bacillota</taxon>
        <taxon>Clostridia</taxon>
        <taxon>Eubacteriales</taxon>
        <taxon>Clostridiales Family XVII. Incertae Sedis</taxon>
        <taxon>Sulfobacillus</taxon>
    </lineage>
</organism>
<feature type="domain" description="HTH iclR-type" evidence="4">
    <location>
        <begin position="7"/>
        <end position="69"/>
    </location>
</feature>
<evidence type="ECO:0000256" key="1">
    <source>
        <dbReference type="ARBA" id="ARBA00023015"/>
    </source>
</evidence>
<protein>
    <submittedName>
        <fullName evidence="6">IclR family transcriptional regulator</fullName>
    </submittedName>
</protein>
<evidence type="ECO:0000259" key="5">
    <source>
        <dbReference type="PROSITE" id="PS51078"/>
    </source>
</evidence>
<dbReference type="InterPro" id="IPR014757">
    <property type="entry name" value="Tscrpt_reg_IclR_C"/>
</dbReference>
<dbReference type="Proteomes" id="UP000242972">
    <property type="component" value="Unassembled WGS sequence"/>
</dbReference>
<dbReference type="InterPro" id="IPR036388">
    <property type="entry name" value="WH-like_DNA-bd_sf"/>
</dbReference>
<evidence type="ECO:0000256" key="2">
    <source>
        <dbReference type="ARBA" id="ARBA00023125"/>
    </source>
</evidence>